<dbReference type="GO" id="GO:0005681">
    <property type="term" value="C:spliceosomal complex"/>
    <property type="evidence" value="ECO:0007669"/>
    <property type="project" value="TreeGrafter"/>
</dbReference>
<dbReference type="GO" id="GO:0045292">
    <property type="term" value="P:mRNA cis splicing, via spliceosome"/>
    <property type="evidence" value="ECO:0007669"/>
    <property type="project" value="TreeGrafter"/>
</dbReference>
<sequence>MTLLQSRIPTTAGKLVGGHGGIQMIPATKVAKKLKTNTVSGYSNDSNPFGDSNLNEKFVWRKKIERDVTQGASIDSFSVKAEKKRQVERMIEPMTLGAVVNERITLGSRLTLGMTRVREVNGRRTSNLHYPVVVPENVVGVVVLSGILLHNSGGFSVAPNLRA</sequence>
<dbReference type="EMBL" id="LXQA010021975">
    <property type="protein sequence ID" value="MCH92137.1"/>
    <property type="molecule type" value="Genomic_DNA"/>
</dbReference>
<accession>A0A392MX87</accession>
<dbReference type="AlphaFoldDB" id="A0A392MX87"/>
<dbReference type="GO" id="GO:0005737">
    <property type="term" value="C:cytoplasm"/>
    <property type="evidence" value="ECO:0007669"/>
    <property type="project" value="TreeGrafter"/>
</dbReference>
<organism evidence="1 2">
    <name type="scientific">Trifolium medium</name>
    <dbReference type="NCBI Taxonomy" id="97028"/>
    <lineage>
        <taxon>Eukaryota</taxon>
        <taxon>Viridiplantae</taxon>
        <taxon>Streptophyta</taxon>
        <taxon>Embryophyta</taxon>
        <taxon>Tracheophyta</taxon>
        <taxon>Spermatophyta</taxon>
        <taxon>Magnoliopsida</taxon>
        <taxon>eudicotyledons</taxon>
        <taxon>Gunneridae</taxon>
        <taxon>Pentapetalae</taxon>
        <taxon>rosids</taxon>
        <taxon>fabids</taxon>
        <taxon>Fabales</taxon>
        <taxon>Fabaceae</taxon>
        <taxon>Papilionoideae</taxon>
        <taxon>50 kb inversion clade</taxon>
        <taxon>NPAAA clade</taxon>
        <taxon>Hologalegina</taxon>
        <taxon>IRL clade</taxon>
        <taxon>Trifolieae</taxon>
        <taxon>Trifolium</taxon>
    </lineage>
</organism>
<reference evidence="1 2" key="1">
    <citation type="journal article" date="2018" name="Front. Plant Sci.">
        <title>Red Clover (Trifolium pratense) and Zigzag Clover (T. medium) - A Picture of Genomic Similarities and Differences.</title>
        <authorList>
            <person name="Dluhosova J."/>
            <person name="Istvanek J."/>
            <person name="Nedelnik J."/>
            <person name="Repkova J."/>
        </authorList>
    </citation>
    <scope>NUCLEOTIDE SEQUENCE [LARGE SCALE GENOMIC DNA]</scope>
    <source>
        <strain evidence="2">cv. 10/8</strain>
        <tissue evidence="1">Leaf</tissue>
    </source>
</reference>
<dbReference type="PANTHER" id="PTHR21737:SF4">
    <property type="entry name" value="SPLICING FACTOR CACTIN"/>
    <property type="match status" value="1"/>
</dbReference>
<proteinExistence type="predicted"/>
<dbReference type="PANTHER" id="PTHR21737">
    <property type="entry name" value="POLYGLUTAMINE BINDING PROTEIN 1/MARVEL MEMBRANE-ASSOCIATING DOMAIN CONTAINING 3"/>
    <property type="match status" value="1"/>
</dbReference>
<name>A0A392MX87_9FABA</name>
<dbReference type="Proteomes" id="UP000265520">
    <property type="component" value="Unassembled WGS sequence"/>
</dbReference>
<keyword evidence="2" id="KW-1185">Reference proteome</keyword>
<evidence type="ECO:0000313" key="1">
    <source>
        <dbReference type="EMBL" id="MCH92137.1"/>
    </source>
</evidence>
<evidence type="ECO:0000313" key="2">
    <source>
        <dbReference type="Proteomes" id="UP000265520"/>
    </source>
</evidence>
<protein>
    <submittedName>
        <fullName evidence="1">Cactin-like</fullName>
    </submittedName>
</protein>
<comment type="caution">
    <text evidence="1">The sequence shown here is derived from an EMBL/GenBank/DDBJ whole genome shotgun (WGS) entry which is preliminary data.</text>
</comment>